<dbReference type="EMBL" id="JARVKM010000014">
    <property type="protein sequence ID" value="KAK9778772.1"/>
    <property type="molecule type" value="Genomic_DNA"/>
</dbReference>
<dbReference type="Pfam" id="PF23670">
    <property type="entry name" value="PIGBOS1"/>
    <property type="match status" value="1"/>
</dbReference>
<keyword evidence="3" id="KW-1185">Reference proteome</keyword>
<sequence>MAVGFGIFNAQYVFKPVFEDEARKRDQQALEKGATQNSAASAKAAETQVPAVKP</sequence>
<dbReference type="Proteomes" id="UP001465668">
    <property type="component" value="Unassembled WGS sequence"/>
</dbReference>
<comment type="caution">
    <text evidence="2">The sequence shown here is derived from an EMBL/GenBank/DDBJ whole genome shotgun (WGS) entry which is preliminary data.</text>
</comment>
<reference evidence="2 3" key="1">
    <citation type="submission" date="2024-02" db="EMBL/GenBank/DDBJ databases">
        <title>First draft genome assembly of two strains of Seiridium cardinale.</title>
        <authorList>
            <person name="Emiliani G."/>
            <person name="Scali E."/>
        </authorList>
    </citation>
    <scope>NUCLEOTIDE SEQUENCE [LARGE SCALE GENOMIC DNA]</scope>
    <source>
        <strain evidence="2 3">BM-138-000479</strain>
    </source>
</reference>
<protein>
    <submittedName>
        <fullName evidence="2">Uncharacterized protein</fullName>
    </submittedName>
</protein>
<proteinExistence type="predicted"/>
<evidence type="ECO:0000313" key="3">
    <source>
        <dbReference type="Proteomes" id="UP001465668"/>
    </source>
</evidence>
<accession>A0ABR2XYA3</accession>
<name>A0ABR2XYA3_9PEZI</name>
<evidence type="ECO:0000313" key="2">
    <source>
        <dbReference type="EMBL" id="KAK9778772.1"/>
    </source>
</evidence>
<organism evidence="2 3">
    <name type="scientific">Seiridium cardinale</name>
    <dbReference type="NCBI Taxonomy" id="138064"/>
    <lineage>
        <taxon>Eukaryota</taxon>
        <taxon>Fungi</taxon>
        <taxon>Dikarya</taxon>
        <taxon>Ascomycota</taxon>
        <taxon>Pezizomycotina</taxon>
        <taxon>Sordariomycetes</taxon>
        <taxon>Xylariomycetidae</taxon>
        <taxon>Amphisphaeriales</taxon>
        <taxon>Sporocadaceae</taxon>
        <taxon>Seiridium</taxon>
    </lineage>
</organism>
<evidence type="ECO:0000256" key="1">
    <source>
        <dbReference type="SAM" id="MobiDB-lite"/>
    </source>
</evidence>
<feature type="region of interest" description="Disordered" evidence="1">
    <location>
        <begin position="24"/>
        <end position="54"/>
    </location>
</feature>
<gene>
    <name evidence="2" type="ORF">SCAR479_04395</name>
</gene>
<dbReference type="InterPro" id="IPR057394">
    <property type="entry name" value="PIGBOS1"/>
</dbReference>